<proteinExistence type="predicted"/>
<evidence type="ECO:0000313" key="3">
    <source>
        <dbReference type="Proteomes" id="UP000690515"/>
    </source>
</evidence>
<dbReference type="NCBIfam" id="NF033579">
    <property type="entry name" value="transpos_IS5_2"/>
    <property type="match status" value="1"/>
</dbReference>
<protein>
    <submittedName>
        <fullName evidence="2">IS5 family transposase</fullName>
    </submittedName>
</protein>
<comment type="caution">
    <text evidence="2">The sequence shown here is derived from an EMBL/GenBank/DDBJ whole genome shotgun (WGS) entry which is preliminary data.</text>
</comment>
<dbReference type="InterPro" id="IPR025668">
    <property type="entry name" value="Tnp_DDE_dom"/>
</dbReference>
<reference evidence="2 3" key="1">
    <citation type="submission" date="2021-04" db="EMBL/GenBank/DDBJ databases">
        <authorList>
            <person name="Pira H."/>
            <person name="Risdian C."/>
            <person name="Wink J."/>
        </authorList>
    </citation>
    <scope>NUCLEOTIDE SEQUENCE [LARGE SCALE GENOMIC DNA]</scope>
    <source>
        <strain evidence="2 3">WH53</strain>
    </source>
</reference>
<name>A0ABS5ZJN2_9GAMM</name>
<dbReference type="Proteomes" id="UP000690515">
    <property type="component" value="Unassembled WGS sequence"/>
</dbReference>
<dbReference type="InterPro" id="IPR053520">
    <property type="entry name" value="Transposase_Tn903"/>
</dbReference>
<dbReference type="RefSeq" id="WP_215822553.1">
    <property type="nucleotide sequence ID" value="NZ_JAGSOY010000209.1"/>
</dbReference>
<gene>
    <name evidence="2" type="ORF">KCG35_24915</name>
</gene>
<organism evidence="2 3">
    <name type="scientific">Zooshikella harenae</name>
    <dbReference type="NCBI Taxonomy" id="2827238"/>
    <lineage>
        <taxon>Bacteria</taxon>
        <taxon>Pseudomonadati</taxon>
        <taxon>Pseudomonadota</taxon>
        <taxon>Gammaproteobacteria</taxon>
        <taxon>Oceanospirillales</taxon>
        <taxon>Zooshikellaceae</taxon>
        <taxon>Zooshikella</taxon>
    </lineage>
</organism>
<feature type="domain" description="Transposase DDE" evidence="1">
    <location>
        <begin position="36"/>
        <end position="151"/>
    </location>
</feature>
<dbReference type="PANTHER" id="PTHR34631">
    <property type="match status" value="1"/>
</dbReference>
<dbReference type="InterPro" id="IPR053172">
    <property type="entry name" value="Tn903_transposase"/>
</dbReference>
<dbReference type="EMBL" id="JAGSOY010000209">
    <property type="protein sequence ID" value="MBU2714293.1"/>
    <property type="molecule type" value="Genomic_DNA"/>
</dbReference>
<evidence type="ECO:0000313" key="2">
    <source>
        <dbReference type="EMBL" id="MBU2714293.1"/>
    </source>
</evidence>
<accession>A0ABS5ZJN2</accession>
<dbReference type="Pfam" id="PF13737">
    <property type="entry name" value="DDE_Tnp_1_5"/>
    <property type="match status" value="1"/>
</dbReference>
<sequence length="329" mass="38354">MIVPIPYKLNESKRHHIPKQRYKLSNWSEYNQALRNRGRIDLWLSDDIETWWTHSNRVYDGTGSSQHYTDQAILTCHELRVIFKTPLRQLEGFIDSLFETMGLPLKCPHYSLLSKRLAGLNIPSPRYKKGAQWDESTVAIAFDSTGLKRYGRDEWHQEKHKVSSKRSWRKLHLGVGDDHVIYSTVLTDKNTMDDAATEALCDQIEEEVSMVSADRAYDENHVYKRIEAHFPEADIVIPPKDYLYYNENHHPKRCAHMIEITAKGQQTWQQHHQYGKRSGSETAMQRYKRTFGNQLHAREMSNQEIEVMIACGVLNRFTALGMPQSHQSV</sequence>
<keyword evidence="3" id="KW-1185">Reference proteome</keyword>
<evidence type="ECO:0000259" key="1">
    <source>
        <dbReference type="Pfam" id="PF13737"/>
    </source>
</evidence>
<dbReference type="PANTHER" id="PTHR34631:SF3">
    <property type="entry name" value="ISSOD12 TRANSPOSASE TNPA_ISSOD12"/>
    <property type="match status" value="1"/>
</dbReference>